<dbReference type="VEuPathDB" id="MicrosporidiaDB:DI09_154p50"/>
<dbReference type="GeneID" id="25258519"/>
<sequence>MEDFSRFNVILQGPPLMLLIKLDIIAVGYNLIDQFEWQLNPECESYKNSPENYATKFVAEMSLNTEFISAIAHSIREQCHWARKALVNQGYDWNIDERSQIPYELMGLLSVNPKPLELRPEQEWDLYSPKVTKVDESASSIFHPSAQERESRRLRRQMRSKGMLGLGSSLGIFGMDSSWPLSFKKGTKECTKVLGFSKQPKIHEKVHIGEKKVHKAS</sequence>
<dbReference type="GO" id="GO:0000228">
    <property type="term" value="C:nuclear chromosome"/>
    <property type="evidence" value="ECO:0007669"/>
    <property type="project" value="InterPro"/>
</dbReference>
<dbReference type="Proteomes" id="UP000029725">
    <property type="component" value="Unassembled WGS sequence"/>
</dbReference>
<dbReference type="AlphaFoldDB" id="A0A098VUG3"/>
<accession>A0A098VUG3</accession>
<dbReference type="InterPro" id="IPR006939">
    <property type="entry name" value="SNF5"/>
</dbReference>
<reference evidence="1 2" key="1">
    <citation type="submission" date="2014-04" db="EMBL/GenBank/DDBJ databases">
        <title>A new species of microsporidia sheds light on the evolution of extreme parasitism.</title>
        <authorList>
            <person name="Haag K.L."/>
            <person name="James T.Y."/>
            <person name="Larsson R."/>
            <person name="Schaer T.M."/>
            <person name="Refardt D."/>
            <person name="Pombert J.-F."/>
            <person name="Ebert D."/>
        </authorList>
    </citation>
    <scope>NUCLEOTIDE SEQUENCE [LARGE SCALE GENOMIC DNA]</scope>
    <source>
        <strain evidence="1 2">UGP3</strain>
        <tissue evidence="1">Spores</tissue>
    </source>
</reference>
<protein>
    <submittedName>
        <fullName evidence="1">Subunit of Snf5</fullName>
    </submittedName>
</protein>
<evidence type="ECO:0000313" key="1">
    <source>
        <dbReference type="EMBL" id="KGG52595.1"/>
    </source>
</evidence>
<dbReference type="HOGENOM" id="CLU_1272576_0_0_1"/>
<dbReference type="EMBL" id="JMKJ01000060">
    <property type="protein sequence ID" value="KGG52595.1"/>
    <property type="molecule type" value="Genomic_DNA"/>
</dbReference>
<proteinExistence type="predicted"/>
<dbReference type="GO" id="GO:0006338">
    <property type="term" value="P:chromatin remodeling"/>
    <property type="evidence" value="ECO:0007669"/>
    <property type="project" value="InterPro"/>
</dbReference>
<dbReference type="RefSeq" id="XP_013239031.1">
    <property type="nucleotide sequence ID" value="XM_013383577.1"/>
</dbReference>
<gene>
    <name evidence="1" type="ORF">DI09_154p50</name>
</gene>
<name>A0A098VUG3_9MICR</name>
<dbReference type="OrthoDB" id="515064at2759"/>
<comment type="caution">
    <text evidence="1">The sequence shown here is derived from an EMBL/GenBank/DDBJ whole genome shotgun (WGS) entry which is preliminary data.</text>
</comment>
<organism evidence="1 2">
    <name type="scientific">Mitosporidium daphniae</name>
    <dbReference type="NCBI Taxonomy" id="1485682"/>
    <lineage>
        <taxon>Eukaryota</taxon>
        <taxon>Fungi</taxon>
        <taxon>Fungi incertae sedis</taxon>
        <taxon>Microsporidia</taxon>
        <taxon>Mitosporidium</taxon>
    </lineage>
</organism>
<dbReference type="Pfam" id="PF04855">
    <property type="entry name" value="SNF5"/>
    <property type="match status" value="1"/>
</dbReference>
<keyword evidence="2" id="KW-1185">Reference proteome</keyword>
<evidence type="ECO:0000313" key="2">
    <source>
        <dbReference type="Proteomes" id="UP000029725"/>
    </source>
</evidence>